<sequence>MSTVYYYGDKENMSTSSKQAALPKRIPIPGALRRTRTPKRALSSSWPTLPETEENGSPLGESEIKAASEQQEQQQNQEATRSTDIDTTRPQHAQLTRDNQSPYPQPLTNTYDSEPNLGGGVSHPRPVSLIKISGQRRDTDLEKLAKMIHATPAPAHHNHHTAAMQAVRSDSPPPPTKASLKAWWNQFKFIQKTKQQAGQSDFVPGNGYGYAVKDDGPHPVFGAPLSESLKYASVQISTANSNGELYVWGDIPVVVAKCGLYLKENATEVEGTFRVSGSNKRMRDLQALFETPPKYGKNLDWKKENYTPHDVASVFRRYLTQMPEPVIPYNLYSKFREALSKKSTDEIIRTYKQLIRSMPRQNQYLLLYVLDLLSVFARKSDKNLMTATNLAVIFRPGLINHPTHELNPKEHSLSQQVLEFLIEHQDWFMLDVVPPPPTASSPTSPGRPENSPPPSAGAGLGAGRQPLRPIADEEYRRGANRIAQEEREERERQREAKEGAGIGRSESPHPTVISTGDFGWRLVEKSGGSSSGHGHGQYASSPSSYQPQNSSTMATVAVNPSPQSSQQQVGGQTPKKKTGRRRSSSASGTGNDALVTTSDGPSHGHGYSGHGRIASADADVGRDRGAKVRNGKVGGKEKNGIGKGNPPPSAMIGAMGAVSVTRSRTLPAARRNEVIGEKRGVSSSKEDSENNCGRPRFTMAISPHSSVAF</sequence>
<dbReference type="AlphaFoldDB" id="A0A286U9F2"/>
<organism evidence="4 5">
    <name type="scientific">Pyrrhoderma noxium</name>
    <dbReference type="NCBI Taxonomy" id="2282107"/>
    <lineage>
        <taxon>Eukaryota</taxon>
        <taxon>Fungi</taxon>
        <taxon>Dikarya</taxon>
        <taxon>Basidiomycota</taxon>
        <taxon>Agaricomycotina</taxon>
        <taxon>Agaricomycetes</taxon>
        <taxon>Hymenochaetales</taxon>
        <taxon>Hymenochaetaceae</taxon>
        <taxon>Pyrrhoderma</taxon>
    </lineage>
</organism>
<dbReference type="GO" id="GO:0005938">
    <property type="term" value="C:cell cortex"/>
    <property type="evidence" value="ECO:0007669"/>
    <property type="project" value="TreeGrafter"/>
</dbReference>
<dbReference type="Proteomes" id="UP000217199">
    <property type="component" value="Unassembled WGS sequence"/>
</dbReference>
<evidence type="ECO:0000256" key="2">
    <source>
        <dbReference type="SAM" id="MobiDB-lite"/>
    </source>
</evidence>
<dbReference type="InterPro" id="IPR008936">
    <property type="entry name" value="Rho_GTPase_activation_prot"/>
</dbReference>
<comment type="caution">
    <text evidence="4">The sequence shown here is derived from an EMBL/GenBank/DDBJ whole genome shotgun (WGS) entry which is preliminary data.</text>
</comment>
<dbReference type="InterPro" id="IPR000198">
    <property type="entry name" value="RhoGAP_dom"/>
</dbReference>
<gene>
    <name evidence="4" type="ORF">PNOK_0779900</name>
</gene>
<dbReference type="OrthoDB" id="3196451at2759"/>
<evidence type="ECO:0000259" key="3">
    <source>
        <dbReference type="PROSITE" id="PS50238"/>
    </source>
</evidence>
<dbReference type="Gene3D" id="1.10.555.10">
    <property type="entry name" value="Rho GTPase activation protein"/>
    <property type="match status" value="1"/>
</dbReference>
<name>A0A286U9F2_9AGAM</name>
<keyword evidence="5" id="KW-1185">Reference proteome</keyword>
<feature type="compositionally biased region" description="Basic and acidic residues" evidence="2">
    <location>
        <begin position="670"/>
        <end position="688"/>
    </location>
</feature>
<protein>
    <submittedName>
        <fullName evidence="4">Rho GTPase activation</fullName>
    </submittedName>
</protein>
<evidence type="ECO:0000313" key="5">
    <source>
        <dbReference type="Proteomes" id="UP000217199"/>
    </source>
</evidence>
<feature type="compositionally biased region" description="Basic residues" evidence="2">
    <location>
        <begin position="574"/>
        <end position="583"/>
    </location>
</feature>
<feature type="domain" description="Rho-GAP" evidence="3">
    <location>
        <begin position="234"/>
        <end position="429"/>
    </location>
</feature>
<feature type="region of interest" description="Disordered" evidence="2">
    <location>
        <begin position="664"/>
        <end position="709"/>
    </location>
</feature>
<dbReference type="SUPFAM" id="SSF48350">
    <property type="entry name" value="GTPase activation domain, GAP"/>
    <property type="match status" value="1"/>
</dbReference>
<dbReference type="STRING" id="2282107.A0A286U9F2"/>
<dbReference type="PROSITE" id="PS50238">
    <property type="entry name" value="RHOGAP"/>
    <property type="match status" value="1"/>
</dbReference>
<feature type="region of interest" description="Disordered" evidence="2">
    <location>
        <begin position="432"/>
        <end position="652"/>
    </location>
</feature>
<keyword evidence="1" id="KW-0343">GTPase activation</keyword>
<accession>A0A286U9F2</accession>
<dbReference type="EMBL" id="NBII01000008">
    <property type="protein sequence ID" value="PAV16179.1"/>
    <property type="molecule type" value="Genomic_DNA"/>
</dbReference>
<feature type="compositionally biased region" description="Polar residues" evidence="2">
    <location>
        <begin position="90"/>
        <end position="113"/>
    </location>
</feature>
<dbReference type="Pfam" id="PF00620">
    <property type="entry name" value="RhoGAP"/>
    <property type="match status" value="1"/>
</dbReference>
<feature type="compositionally biased region" description="Low complexity" evidence="2">
    <location>
        <begin position="69"/>
        <end position="78"/>
    </location>
</feature>
<dbReference type="GO" id="GO:0005096">
    <property type="term" value="F:GTPase activator activity"/>
    <property type="evidence" value="ECO:0007669"/>
    <property type="project" value="UniProtKB-KW"/>
</dbReference>
<reference evidence="4 5" key="1">
    <citation type="journal article" date="2017" name="Mol. Ecol.">
        <title>Comparative and population genomic landscape of Phellinus noxius: A hypervariable fungus causing root rot in trees.</title>
        <authorList>
            <person name="Chung C.L."/>
            <person name="Lee T.J."/>
            <person name="Akiba M."/>
            <person name="Lee H.H."/>
            <person name="Kuo T.H."/>
            <person name="Liu D."/>
            <person name="Ke H.M."/>
            <person name="Yokoi T."/>
            <person name="Roa M.B."/>
            <person name="Lu M.J."/>
            <person name="Chang Y.Y."/>
            <person name="Ann P.J."/>
            <person name="Tsai J.N."/>
            <person name="Chen C.Y."/>
            <person name="Tzean S.S."/>
            <person name="Ota Y."/>
            <person name="Hattori T."/>
            <person name="Sahashi N."/>
            <person name="Liou R.F."/>
            <person name="Kikuchi T."/>
            <person name="Tsai I.J."/>
        </authorList>
    </citation>
    <scope>NUCLEOTIDE SEQUENCE [LARGE SCALE GENOMIC DNA]</scope>
    <source>
        <strain evidence="4 5">FFPRI411160</strain>
    </source>
</reference>
<dbReference type="PANTHER" id="PTHR15228:SF25">
    <property type="entry name" value="F-BAR DOMAIN-CONTAINING PROTEIN"/>
    <property type="match status" value="1"/>
</dbReference>
<dbReference type="InParanoid" id="A0A286U9F2"/>
<evidence type="ECO:0000313" key="4">
    <source>
        <dbReference type="EMBL" id="PAV16179.1"/>
    </source>
</evidence>
<feature type="region of interest" description="Disordered" evidence="2">
    <location>
        <begin position="1"/>
        <end position="127"/>
    </location>
</feature>
<dbReference type="PANTHER" id="PTHR15228">
    <property type="entry name" value="SPERMATHECAL PHYSIOLOGY VARIANT"/>
    <property type="match status" value="1"/>
</dbReference>
<dbReference type="GO" id="GO:0007165">
    <property type="term" value="P:signal transduction"/>
    <property type="evidence" value="ECO:0007669"/>
    <property type="project" value="InterPro"/>
</dbReference>
<proteinExistence type="predicted"/>
<evidence type="ECO:0000256" key="1">
    <source>
        <dbReference type="ARBA" id="ARBA00022468"/>
    </source>
</evidence>
<dbReference type="SMART" id="SM00324">
    <property type="entry name" value="RhoGAP"/>
    <property type="match status" value="1"/>
</dbReference>
<dbReference type="GO" id="GO:0060237">
    <property type="term" value="P:regulation of fungal-type cell wall organization"/>
    <property type="evidence" value="ECO:0007669"/>
    <property type="project" value="TreeGrafter"/>
</dbReference>
<feature type="compositionally biased region" description="Basic and acidic residues" evidence="2">
    <location>
        <begin position="470"/>
        <end position="498"/>
    </location>
</feature>
<dbReference type="InterPro" id="IPR051025">
    <property type="entry name" value="RhoGAP"/>
</dbReference>
<feature type="compositionally biased region" description="Low complexity" evidence="2">
    <location>
        <begin position="536"/>
        <end position="551"/>
    </location>
</feature>